<dbReference type="GO" id="GO:0005737">
    <property type="term" value="C:cytoplasm"/>
    <property type="evidence" value="ECO:0007669"/>
    <property type="project" value="UniProtKB-SubCell"/>
</dbReference>
<proteinExistence type="inferred from homology"/>
<dbReference type="EC" id="6.1.1.22" evidence="8"/>
<dbReference type="Pfam" id="PF01336">
    <property type="entry name" value="tRNA_anti-codon"/>
    <property type="match status" value="1"/>
</dbReference>
<protein>
    <recommendedName>
        <fullName evidence="8">Asparagine--tRNA ligase</fullName>
        <ecNumber evidence="8">6.1.1.22</ecNumber>
    </recommendedName>
    <alternativeName>
        <fullName evidence="8">Asparaginyl-tRNA synthetase</fullName>
        <shortName evidence="8">AsnRS</shortName>
    </alternativeName>
</protein>
<comment type="similarity">
    <text evidence="1 8">Belongs to the class-II aminoacyl-tRNA synthetase family.</text>
</comment>
<dbReference type="HAMAP" id="MF_00534">
    <property type="entry name" value="Asn_tRNA_synth"/>
    <property type="match status" value="1"/>
</dbReference>
<gene>
    <name evidence="8 10" type="primary">asnS</name>
    <name evidence="10" type="ORF">BUCIPICE3303_232</name>
</gene>
<feature type="domain" description="Aminoacyl-transfer RNA synthetases class-II family profile" evidence="9">
    <location>
        <begin position="139"/>
        <end position="455"/>
    </location>
</feature>
<comment type="subcellular location">
    <subcellularLocation>
        <location evidence="8">Cytoplasm</location>
    </subcellularLocation>
</comment>
<dbReference type="InterPro" id="IPR002312">
    <property type="entry name" value="Asp/Asn-tRNA-synth_IIb"/>
</dbReference>
<dbReference type="FunFam" id="3.30.930.10:FF:000016">
    <property type="entry name" value="Asparagine--tRNA ligase"/>
    <property type="match status" value="1"/>
</dbReference>
<dbReference type="CDD" id="cd04318">
    <property type="entry name" value="EcAsnRS_like_N"/>
    <property type="match status" value="1"/>
</dbReference>
<dbReference type="InterPro" id="IPR004522">
    <property type="entry name" value="Asn-tRNA-ligase"/>
</dbReference>
<dbReference type="Gene3D" id="2.40.50.140">
    <property type="entry name" value="Nucleic acid-binding proteins"/>
    <property type="match status" value="1"/>
</dbReference>
<dbReference type="PROSITE" id="PS50862">
    <property type="entry name" value="AA_TRNA_LIGASE_II"/>
    <property type="match status" value="1"/>
</dbReference>
<dbReference type="GO" id="GO:0003676">
    <property type="term" value="F:nucleic acid binding"/>
    <property type="evidence" value="ECO:0007669"/>
    <property type="project" value="InterPro"/>
</dbReference>
<dbReference type="PANTHER" id="PTHR22594">
    <property type="entry name" value="ASPARTYL/LYSYL-TRNA SYNTHETASE"/>
    <property type="match status" value="1"/>
</dbReference>
<sequence>MKKISIFEIYTKNNYLNKIITMSGWIRSKRISKIGISFLTIYDGSSAYTIQVIAKKSLFNYSAEIRKLTVGCSVIVSGYLTLSPSNLQTYEIQANKIKIIGWVDRPDSYPMSAKKHTIEYIRNFGHLRPRTNLISVIARIRNVVFQSLNQFLNNYGYIWVSTPIITSIDTEGSGSMFQVSILDVNNHLHTKKSINKENYFFGKKVFLTVSGQLTLEAYACALSKVYSFGPTFRAENSNTKKHLTEFWMLEVEKAFSDINDISIFAEKLLKYSVSFVLDNCISDLLFLQKKIDKNIIFRLNNFLNIDFVNIEYNEAINILLKNNNIINQKISWGDDLSSCHEKYLVNNYFKAPVIIRNYPKLLKAFYMRINEDEKTVSAFDILLPHVGEIIGGSEREDRINYLETRMNEMGLNKENYDWYKDLRKYGTVPHAGFGLGLERLILFITGIKNIRESIPFPRTVGHADF</sequence>
<dbReference type="InterPro" id="IPR012340">
    <property type="entry name" value="NA-bd_OB-fold"/>
</dbReference>
<comment type="catalytic activity">
    <reaction evidence="8">
        <text>tRNA(Asn) + L-asparagine + ATP = L-asparaginyl-tRNA(Asn) + AMP + diphosphate + H(+)</text>
        <dbReference type="Rhea" id="RHEA:11180"/>
        <dbReference type="Rhea" id="RHEA-COMP:9659"/>
        <dbReference type="Rhea" id="RHEA-COMP:9674"/>
        <dbReference type="ChEBI" id="CHEBI:15378"/>
        <dbReference type="ChEBI" id="CHEBI:30616"/>
        <dbReference type="ChEBI" id="CHEBI:33019"/>
        <dbReference type="ChEBI" id="CHEBI:58048"/>
        <dbReference type="ChEBI" id="CHEBI:78442"/>
        <dbReference type="ChEBI" id="CHEBI:78515"/>
        <dbReference type="ChEBI" id="CHEBI:456215"/>
        <dbReference type="EC" id="6.1.1.22"/>
    </reaction>
</comment>
<keyword evidence="4 8" id="KW-0547">Nucleotide-binding</keyword>
<dbReference type="NCBIfam" id="NF003037">
    <property type="entry name" value="PRK03932.1"/>
    <property type="match status" value="1"/>
</dbReference>
<evidence type="ECO:0000313" key="10">
    <source>
        <dbReference type="EMBL" id="VFP88414.1"/>
    </source>
</evidence>
<evidence type="ECO:0000256" key="5">
    <source>
        <dbReference type="ARBA" id="ARBA00022840"/>
    </source>
</evidence>
<keyword evidence="3 8" id="KW-0436">Ligase</keyword>
<dbReference type="EMBL" id="LR217739">
    <property type="protein sequence ID" value="VFP88414.1"/>
    <property type="molecule type" value="Genomic_DNA"/>
</dbReference>
<evidence type="ECO:0000256" key="6">
    <source>
        <dbReference type="ARBA" id="ARBA00022917"/>
    </source>
</evidence>
<dbReference type="Proteomes" id="UP000294455">
    <property type="component" value="Chromosome"/>
</dbReference>
<dbReference type="RefSeq" id="WP_154049287.1">
    <property type="nucleotide sequence ID" value="NZ_LR217739.1"/>
</dbReference>
<accession>A0A803GCP7</accession>
<dbReference type="GO" id="GO:0005524">
    <property type="term" value="F:ATP binding"/>
    <property type="evidence" value="ECO:0007669"/>
    <property type="project" value="UniProtKB-UniRule"/>
</dbReference>
<dbReference type="OrthoDB" id="9762036at2"/>
<dbReference type="InterPro" id="IPR045864">
    <property type="entry name" value="aa-tRNA-synth_II/BPL/LPL"/>
</dbReference>
<evidence type="ECO:0000259" key="9">
    <source>
        <dbReference type="PROSITE" id="PS50862"/>
    </source>
</evidence>
<evidence type="ECO:0000256" key="8">
    <source>
        <dbReference type="HAMAP-Rule" id="MF_00534"/>
    </source>
</evidence>
<dbReference type="CDD" id="cd00776">
    <property type="entry name" value="AsxRS_core"/>
    <property type="match status" value="1"/>
</dbReference>
<dbReference type="InterPro" id="IPR006195">
    <property type="entry name" value="aa-tRNA-synth_II"/>
</dbReference>
<dbReference type="PANTHER" id="PTHR22594:SF34">
    <property type="entry name" value="ASPARAGINE--TRNA LIGASE, MITOCHONDRIAL-RELATED"/>
    <property type="match status" value="1"/>
</dbReference>
<evidence type="ECO:0000256" key="4">
    <source>
        <dbReference type="ARBA" id="ARBA00022741"/>
    </source>
</evidence>
<keyword evidence="2 8" id="KW-0963">Cytoplasm</keyword>
<evidence type="ECO:0000256" key="7">
    <source>
        <dbReference type="ARBA" id="ARBA00023146"/>
    </source>
</evidence>
<dbReference type="InterPro" id="IPR004365">
    <property type="entry name" value="NA-bd_OB_tRNA"/>
</dbReference>
<dbReference type="InterPro" id="IPR004364">
    <property type="entry name" value="Aa-tRNA-synt_II"/>
</dbReference>
<name>A0A803GCP7_9GAMM</name>
<dbReference type="GO" id="GO:0006421">
    <property type="term" value="P:asparaginyl-tRNA aminoacylation"/>
    <property type="evidence" value="ECO:0007669"/>
    <property type="project" value="UniProtKB-UniRule"/>
</dbReference>
<dbReference type="Gene3D" id="3.30.930.10">
    <property type="entry name" value="Bira Bifunctional Protein, Domain 2"/>
    <property type="match status" value="1"/>
</dbReference>
<dbReference type="SUPFAM" id="SSF55681">
    <property type="entry name" value="Class II aaRS and biotin synthetases"/>
    <property type="match status" value="1"/>
</dbReference>
<evidence type="ECO:0000313" key="11">
    <source>
        <dbReference type="Proteomes" id="UP000294455"/>
    </source>
</evidence>
<dbReference type="Pfam" id="PF00152">
    <property type="entry name" value="tRNA-synt_2"/>
    <property type="match status" value="1"/>
</dbReference>
<dbReference type="SUPFAM" id="SSF50249">
    <property type="entry name" value="Nucleic acid-binding proteins"/>
    <property type="match status" value="1"/>
</dbReference>
<dbReference type="NCBIfam" id="TIGR00457">
    <property type="entry name" value="asnS"/>
    <property type="match status" value="1"/>
</dbReference>
<dbReference type="AlphaFoldDB" id="A0A803GCP7"/>
<reference evidence="10 11" key="1">
    <citation type="submission" date="2019-02" db="EMBL/GenBank/DDBJ databases">
        <authorList>
            <person name="Manzano-Marin A."/>
            <person name="Manzano-Marin A."/>
        </authorList>
    </citation>
    <scope>NUCLEOTIDE SEQUENCE [LARGE SCALE GENOMIC DNA]</scope>
    <source>
        <strain evidence="10 11">BuCipiceae</strain>
    </source>
</reference>
<keyword evidence="7 8" id="KW-0030">Aminoacyl-tRNA synthetase</keyword>
<keyword evidence="6 8" id="KW-0648">Protein biosynthesis</keyword>
<evidence type="ECO:0000256" key="1">
    <source>
        <dbReference type="ARBA" id="ARBA00008226"/>
    </source>
</evidence>
<organism evidence="10 11">
    <name type="scientific">Buchnera aphidicola</name>
    <name type="common">Cinara piceae</name>
    <dbReference type="NCBI Taxonomy" id="1660043"/>
    <lineage>
        <taxon>Bacteria</taxon>
        <taxon>Pseudomonadati</taxon>
        <taxon>Pseudomonadota</taxon>
        <taxon>Gammaproteobacteria</taxon>
        <taxon>Enterobacterales</taxon>
        <taxon>Erwiniaceae</taxon>
        <taxon>Buchnera</taxon>
    </lineage>
</organism>
<evidence type="ECO:0000256" key="3">
    <source>
        <dbReference type="ARBA" id="ARBA00022598"/>
    </source>
</evidence>
<evidence type="ECO:0000256" key="2">
    <source>
        <dbReference type="ARBA" id="ARBA00022490"/>
    </source>
</evidence>
<comment type="subunit">
    <text evidence="8">Homodimer.</text>
</comment>
<dbReference type="GO" id="GO:0004816">
    <property type="term" value="F:asparagine-tRNA ligase activity"/>
    <property type="evidence" value="ECO:0007669"/>
    <property type="project" value="UniProtKB-UniRule"/>
</dbReference>
<keyword evidence="5 8" id="KW-0067">ATP-binding</keyword>
<dbReference type="PRINTS" id="PR01042">
    <property type="entry name" value="TRNASYNTHASP"/>
</dbReference>